<evidence type="ECO:0000256" key="3">
    <source>
        <dbReference type="SAM" id="MobiDB-lite"/>
    </source>
</evidence>
<protein>
    <submittedName>
        <fullName evidence="7">Tyrosine-protein phosphatase non-receptor type 4</fullName>
    </submittedName>
</protein>
<dbReference type="PRINTS" id="PR00700">
    <property type="entry name" value="PRTYPHPHTASE"/>
</dbReference>
<dbReference type="InterPro" id="IPR003595">
    <property type="entry name" value="Tyr_Pase_cat"/>
</dbReference>
<gene>
    <name evidence="7" type="ORF">CGI_10025634</name>
</gene>
<feature type="domain" description="Tyrosine-protein phosphatase" evidence="4">
    <location>
        <begin position="618"/>
        <end position="878"/>
    </location>
</feature>
<dbReference type="SMART" id="SM00194">
    <property type="entry name" value="PTPc"/>
    <property type="match status" value="1"/>
</dbReference>
<evidence type="ECO:0000256" key="1">
    <source>
        <dbReference type="ARBA" id="ARBA00004496"/>
    </source>
</evidence>
<dbReference type="PANTHER" id="PTHR45706:SF4">
    <property type="entry name" value="TYROSINE-PROTEIN PHOSPHATASE"/>
    <property type="match status" value="1"/>
</dbReference>
<dbReference type="AlphaFoldDB" id="K1R6C8"/>
<dbReference type="Pfam" id="PF00102">
    <property type="entry name" value="Y_phosphatase"/>
    <property type="match status" value="1"/>
</dbReference>
<dbReference type="EMBL" id="JH816368">
    <property type="protein sequence ID" value="EKC41363.1"/>
    <property type="molecule type" value="Genomic_DNA"/>
</dbReference>
<dbReference type="Gene3D" id="3.90.190.10">
    <property type="entry name" value="Protein tyrosine phosphatase superfamily"/>
    <property type="match status" value="1"/>
</dbReference>
<dbReference type="FunFam" id="3.90.190.10:FF:000023">
    <property type="entry name" value="Tyrosine-protein phosphatase non-receptor type"/>
    <property type="match status" value="1"/>
</dbReference>
<evidence type="ECO:0000259" key="4">
    <source>
        <dbReference type="PROSITE" id="PS50055"/>
    </source>
</evidence>
<dbReference type="SMART" id="SM00404">
    <property type="entry name" value="PTPc_motif"/>
    <property type="match status" value="1"/>
</dbReference>
<evidence type="ECO:0000259" key="5">
    <source>
        <dbReference type="PROSITE" id="PS50056"/>
    </source>
</evidence>
<dbReference type="SUPFAM" id="SSF50156">
    <property type="entry name" value="PDZ domain-like"/>
    <property type="match status" value="1"/>
</dbReference>
<accession>K1R6C8</accession>
<evidence type="ECO:0000313" key="7">
    <source>
        <dbReference type="EMBL" id="EKC41363.1"/>
    </source>
</evidence>
<feature type="compositionally biased region" description="Basic and acidic residues" evidence="3">
    <location>
        <begin position="358"/>
        <end position="370"/>
    </location>
</feature>
<dbReference type="InterPro" id="IPR000387">
    <property type="entry name" value="Tyr_Pase_dom"/>
</dbReference>
<dbReference type="PROSITE" id="PS50055">
    <property type="entry name" value="TYR_PHOSPHATASE_PTP"/>
    <property type="match status" value="1"/>
</dbReference>
<dbReference type="InParanoid" id="K1R6C8"/>
<dbReference type="Pfam" id="PF00595">
    <property type="entry name" value="PDZ"/>
    <property type="match status" value="1"/>
</dbReference>
<dbReference type="PROSITE" id="PS50056">
    <property type="entry name" value="TYR_PHOSPHATASE_2"/>
    <property type="match status" value="1"/>
</dbReference>
<feature type="region of interest" description="Disordered" evidence="3">
    <location>
        <begin position="116"/>
        <end position="232"/>
    </location>
</feature>
<feature type="domain" description="Tyrosine specific protein phosphatases" evidence="5">
    <location>
        <begin position="795"/>
        <end position="869"/>
    </location>
</feature>
<dbReference type="CDD" id="cd14541">
    <property type="entry name" value="PTPc-N3_4"/>
    <property type="match status" value="1"/>
</dbReference>
<dbReference type="Gene3D" id="2.30.42.10">
    <property type="match status" value="1"/>
</dbReference>
<proteinExistence type="predicted"/>
<dbReference type="SUPFAM" id="SSF52799">
    <property type="entry name" value="(Phosphotyrosine protein) phosphatases II"/>
    <property type="match status" value="1"/>
</dbReference>
<dbReference type="InterPro" id="IPR001478">
    <property type="entry name" value="PDZ"/>
</dbReference>
<dbReference type="CDD" id="cd06706">
    <property type="entry name" value="PDZ_PTPN3-4-like"/>
    <property type="match status" value="1"/>
</dbReference>
<dbReference type="PROSITE" id="PS50106">
    <property type="entry name" value="PDZ"/>
    <property type="match status" value="1"/>
</dbReference>
<dbReference type="FunFam" id="2.30.42.10:FF:000045">
    <property type="entry name" value="Tyrosine-protein phosphatase non-receptor type"/>
    <property type="match status" value="1"/>
</dbReference>
<reference evidence="7" key="1">
    <citation type="journal article" date="2012" name="Nature">
        <title>The oyster genome reveals stress adaptation and complexity of shell formation.</title>
        <authorList>
            <person name="Zhang G."/>
            <person name="Fang X."/>
            <person name="Guo X."/>
            <person name="Li L."/>
            <person name="Luo R."/>
            <person name="Xu F."/>
            <person name="Yang P."/>
            <person name="Zhang L."/>
            <person name="Wang X."/>
            <person name="Qi H."/>
            <person name="Xiong Z."/>
            <person name="Que H."/>
            <person name="Xie Y."/>
            <person name="Holland P.W."/>
            <person name="Paps J."/>
            <person name="Zhu Y."/>
            <person name="Wu F."/>
            <person name="Chen Y."/>
            <person name="Wang J."/>
            <person name="Peng C."/>
            <person name="Meng J."/>
            <person name="Yang L."/>
            <person name="Liu J."/>
            <person name="Wen B."/>
            <person name="Zhang N."/>
            <person name="Huang Z."/>
            <person name="Zhu Q."/>
            <person name="Feng Y."/>
            <person name="Mount A."/>
            <person name="Hedgecock D."/>
            <person name="Xu Z."/>
            <person name="Liu Y."/>
            <person name="Domazet-Loso T."/>
            <person name="Du Y."/>
            <person name="Sun X."/>
            <person name="Zhang S."/>
            <person name="Liu B."/>
            <person name="Cheng P."/>
            <person name="Jiang X."/>
            <person name="Li J."/>
            <person name="Fan D."/>
            <person name="Wang W."/>
            <person name="Fu W."/>
            <person name="Wang T."/>
            <person name="Wang B."/>
            <person name="Zhang J."/>
            <person name="Peng Z."/>
            <person name="Li Y."/>
            <person name="Li N."/>
            <person name="Wang J."/>
            <person name="Chen M."/>
            <person name="He Y."/>
            <person name="Tan F."/>
            <person name="Song X."/>
            <person name="Zheng Q."/>
            <person name="Huang R."/>
            <person name="Yang H."/>
            <person name="Du X."/>
            <person name="Chen L."/>
            <person name="Yang M."/>
            <person name="Gaffney P.M."/>
            <person name="Wang S."/>
            <person name="Luo L."/>
            <person name="She Z."/>
            <person name="Ming Y."/>
            <person name="Huang W."/>
            <person name="Zhang S."/>
            <person name="Huang B."/>
            <person name="Zhang Y."/>
            <person name="Qu T."/>
            <person name="Ni P."/>
            <person name="Miao G."/>
            <person name="Wang J."/>
            <person name="Wang Q."/>
            <person name="Steinberg C.E."/>
            <person name="Wang H."/>
            <person name="Li N."/>
            <person name="Qian L."/>
            <person name="Zhang G."/>
            <person name="Li Y."/>
            <person name="Yang H."/>
            <person name="Liu X."/>
            <person name="Wang J."/>
            <person name="Yin Y."/>
            <person name="Wang J."/>
        </authorList>
    </citation>
    <scope>NUCLEOTIDE SEQUENCE [LARGE SCALE GENOMIC DNA]</scope>
    <source>
        <strain evidence="7">05x7-T-G4-1.051#20</strain>
    </source>
</reference>
<dbReference type="SMART" id="SM00228">
    <property type="entry name" value="PDZ"/>
    <property type="match status" value="1"/>
</dbReference>
<dbReference type="InterPro" id="IPR036034">
    <property type="entry name" value="PDZ_sf"/>
</dbReference>
<sequence length="892" mass="99855">MAAPVSPRFRRNREKPAVKTVEAHGKIRRRRVSRSESLESRPTKKISPELALAVKHDLIAGHHELPLEERIKAIVIGNSRAIPGRLAEKDMKNLCSSVEIQDWICKSFVEKNLVKGDKSAKGGNCDSGESSEDNPSRRANQNPQMTQSDVDCKRQSSQSQYDHGLSTLVPRSRSVHIRKSDQSSQDKTIAQTHASSCQRNTTEPSGLNSNTSDKGVTMKQKQSKSESVQEVGSSNITDAEKLMYKLRSSSIVRHKSLYSPSCNVTMLLPHPQSERGRSDDFLVRSPRSKSESRTLSRNSQASNFKLAEDRRENAGYQSAREMSKTSTTADTREASVSEKPKSPRSSRIVRKGSSLSRNRTDLFRAAKEHPGSISSIPSDYDYYLRTPSRGEKQSAKDIQPAPYRGAESQRDDKPSHSRTPSKEEKVSGEARRKTSQTSTESGSGGHLILRQCLIGTNLAFGLVQLNTGPNGNSHTDGHGLVTIRMRPDDQGRFGFNVKGGADQGMPIIVSRVAPGTPADIAIPRLNEGDQVLFINGRDVSQHTHEQVVMFIRASRETHSGELVLIVRPNVYVGEEAQEEPNLEYLPDNYQIIAPQGTGTNALEASLMLLQESLDSGAALAQFEQLYRKKPGMTMNAARLDDNIAKNRYRDISPYDQTRVILKEQNTSGGDYINANYVNMEIPGSGIVNRYIAAQGPLPKTCTDFWQMVWEQHSSLVVMLTTKVEKGRVKCHQYWPEMYETMDYGLLQITCVKEEETPSFAFREFNLTHVETSEERHISHMQYIAWPDHNVPDDPADFLEFVLKVRQRRMGMVEPTIVHCSAGIGRTGVLITMETAMCLIEANQPVYPLSIVRQMRDQRAMLIQTATQYKFVCEAILKVFSEELVKPLEDYSR</sequence>
<feature type="domain" description="PDZ" evidence="6">
    <location>
        <begin position="482"/>
        <end position="554"/>
    </location>
</feature>
<comment type="subcellular location">
    <subcellularLocation>
        <location evidence="1">Cytoplasm</location>
    </subcellularLocation>
</comment>
<feature type="region of interest" description="Disordered" evidence="3">
    <location>
        <begin position="268"/>
        <end position="444"/>
    </location>
</feature>
<feature type="compositionally biased region" description="Basic and acidic residues" evidence="3">
    <location>
        <begin position="407"/>
        <end position="432"/>
    </location>
</feature>
<feature type="compositionally biased region" description="Polar residues" evidence="3">
    <location>
        <begin position="182"/>
        <end position="214"/>
    </location>
</feature>
<dbReference type="GO" id="GO:0009898">
    <property type="term" value="C:cytoplasmic side of plasma membrane"/>
    <property type="evidence" value="ECO:0007669"/>
    <property type="project" value="TreeGrafter"/>
</dbReference>
<feature type="compositionally biased region" description="Polar residues" evidence="3">
    <location>
        <begin position="137"/>
        <end position="161"/>
    </location>
</feature>
<feature type="compositionally biased region" description="Basic and acidic residues" evidence="3">
    <location>
        <begin position="14"/>
        <end position="25"/>
    </location>
</feature>
<feature type="compositionally biased region" description="Basic and acidic residues" evidence="3">
    <location>
        <begin position="330"/>
        <end position="341"/>
    </location>
</feature>
<feature type="region of interest" description="Disordered" evidence="3">
    <location>
        <begin position="1"/>
        <end position="44"/>
    </location>
</feature>
<feature type="compositionally biased region" description="Low complexity" evidence="3">
    <location>
        <begin position="372"/>
        <end position="383"/>
    </location>
</feature>
<keyword evidence="2" id="KW-0963">Cytoplasm</keyword>
<dbReference type="InterPro" id="IPR016130">
    <property type="entry name" value="Tyr_Pase_AS"/>
</dbReference>
<dbReference type="InterPro" id="IPR000242">
    <property type="entry name" value="PTP_cat"/>
</dbReference>
<feature type="compositionally biased region" description="Basic and acidic residues" evidence="3">
    <location>
        <begin position="33"/>
        <end position="42"/>
    </location>
</feature>
<organism evidence="7">
    <name type="scientific">Magallana gigas</name>
    <name type="common">Pacific oyster</name>
    <name type="synonym">Crassostrea gigas</name>
    <dbReference type="NCBI Taxonomy" id="29159"/>
    <lineage>
        <taxon>Eukaryota</taxon>
        <taxon>Metazoa</taxon>
        <taxon>Spiralia</taxon>
        <taxon>Lophotrochozoa</taxon>
        <taxon>Mollusca</taxon>
        <taxon>Bivalvia</taxon>
        <taxon>Autobranchia</taxon>
        <taxon>Pteriomorphia</taxon>
        <taxon>Ostreida</taxon>
        <taxon>Ostreoidea</taxon>
        <taxon>Ostreidae</taxon>
        <taxon>Magallana</taxon>
    </lineage>
</organism>
<dbReference type="InterPro" id="IPR029021">
    <property type="entry name" value="Prot-tyrosine_phosphatase-like"/>
</dbReference>
<keyword evidence="7" id="KW-0675">Receptor</keyword>
<evidence type="ECO:0000256" key="2">
    <source>
        <dbReference type="ARBA" id="ARBA00022490"/>
    </source>
</evidence>
<dbReference type="HOGENOM" id="CLU_001645_7_1_1"/>
<name>K1R6C8_MAGGI</name>
<feature type="compositionally biased region" description="Basic and acidic residues" evidence="3">
    <location>
        <begin position="272"/>
        <end position="294"/>
    </location>
</feature>
<dbReference type="GO" id="GO:0005737">
    <property type="term" value="C:cytoplasm"/>
    <property type="evidence" value="ECO:0007669"/>
    <property type="project" value="UniProtKB-SubCell"/>
</dbReference>
<dbReference type="PROSITE" id="PS00383">
    <property type="entry name" value="TYR_PHOSPHATASE_1"/>
    <property type="match status" value="1"/>
</dbReference>
<dbReference type="PANTHER" id="PTHR45706">
    <property type="entry name" value="TYROSINE-PROTEIN PHOSPHATASE"/>
    <property type="match status" value="1"/>
</dbReference>
<evidence type="ECO:0000259" key="6">
    <source>
        <dbReference type="PROSITE" id="PS50106"/>
    </source>
</evidence>
<dbReference type="GO" id="GO:0004725">
    <property type="term" value="F:protein tyrosine phosphatase activity"/>
    <property type="evidence" value="ECO:0007669"/>
    <property type="project" value="InterPro"/>
</dbReference>